<dbReference type="Gene3D" id="2.30.30.40">
    <property type="entry name" value="SH3 Domains"/>
    <property type="match status" value="1"/>
</dbReference>
<evidence type="ECO:0000256" key="2">
    <source>
        <dbReference type="ARBA" id="ARBA00022692"/>
    </source>
</evidence>
<dbReference type="PROSITE" id="PS51781">
    <property type="entry name" value="SH3B"/>
    <property type="match status" value="1"/>
</dbReference>
<evidence type="ECO:0000313" key="11">
    <source>
        <dbReference type="Proteomes" id="UP000646152"/>
    </source>
</evidence>
<evidence type="ECO:0000256" key="1">
    <source>
        <dbReference type="ARBA" id="ARBA00004167"/>
    </source>
</evidence>
<comment type="subcellular location">
    <subcellularLocation>
        <location evidence="1">Membrane</location>
        <topology evidence="1">Single-pass membrane protein</topology>
    </subcellularLocation>
</comment>
<feature type="transmembrane region" description="Helical" evidence="7">
    <location>
        <begin position="171"/>
        <end position="194"/>
    </location>
</feature>
<evidence type="ECO:0000259" key="9">
    <source>
        <dbReference type="PROSITE" id="PS51781"/>
    </source>
</evidence>
<dbReference type="Proteomes" id="UP000646152">
    <property type="component" value="Unassembled WGS sequence"/>
</dbReference>
<keyword evidence="3 8" id="KW-0732">Signal</keyword>
<accession>A0ABQ1IFS1</accession>
<evidence type="ECO:0000256" key="6">
    <source>
        <dbReference type="SAM" id="Coils"/>
    </source>
</evidence>
<keyword evidence="11" id="KW-1185">Reference proteome</keyword>
<evidence type="ECO:0000256" key="8">
    <source>
        <dbReference type="SAM" id="SignalP"/>
    </source>
</evidence>
<keyword evidence="4 7" id="KW-1133">Transmembrane helix</keyword>
<dbReference type="EMBL" id="BMKE01000003">
    <property type="protein sequence ID" value="GGB35262.1"/>
    <property type="molecule type" value="Genomic_DNA"/>
</dbReference>
<comment type="caution">
    <text evidence="10">The sequence shown here is derived from an EMBL/GenBank/DDBJ whole genome shotgun (WGS) entry which is preliminary data.</text>
</comment>
<proteinExistence type="predicted"/>
<dbReference type="NCBIfam" id="TIGR04211">
    <property type="entry name" value="SH3_and_anchor"/>
    <property type="match status" value="1"/>
</dbReference>
<feature type="chain" id="PRO_5046535979" evidence="8">
    <location>
        <begin position="22"/>
        <end position="205"/>
    </location>
</feature>
<dbReference type="InterPro" id="IPR003646">
    <property type="entry name" value="SH3-like_bac-type"/>
</dbReference>
<feature type="domain" description="SH3b" evidence="9">
    <location>
        <begin position="21"/>
        <end position="87"/>
    </location>
</feature>
<gene>
    <name evidence="10" type="ORF">GCM10011502_05430</name>
</gene>
<keyword evidence="2 7" id="KW-0812">Transmembrane</keyword>
<keyword evidence="6" id="KW-0175">Coiled coil</keyword>
<keyword evidence="5 7" id="KW-0472">Membrane</keyword>
<dbReference type="SMART" id="SM00287">
    <property type="entry name" value="SH3b"/>
    <property type="match status" value="1"/>
</dbReference>
<feature type="coiled-coil region" evidence="6">
    <location>
        <begin position="118"/>
        <end position="166"/>
    </location>
</feature>
<dbReference type="InterPro" id="IPR016476">
    <property type="entry name" value="SH3_dom_pro"/>
</dbReference>
<protein>
    <submittedName>
        <fullName evidence="10">SH3 domain protein</fullName>
    </submittedName>
</protein>
<dbReference type="Pfam" id="PF08239">
    <property type="entry name" value="SH3_3"/>
    <property type="match status" value="1"/>
</dbReference>
<evidence type="ECO:0000256" key="5">
    <source>
        <dbReference type="ARBA" id="ARBA00023136"/>
    </source>
</evidence>
<evidence type="ECO:0000256" key="7">
    <source>
        <dbReference type="SAM" id="Phobius"/>
    </source>
</evidence>
<reference evidence="11" key="1">
    <citation type="journal article" date="2019" name="Int. J. Syst. Evol. Microbiol.">
        <title>The Global Catalogue of Microorganisms (GCM) 10K type strain sequencing project: providing services to taxonomists for standard genome sequencing and annotation.</title>
        <authorList>
            <consortium name="The Broad Institute Genomics Platform"/>
            <consortium name="The Broad Institute Genome Sequencing Center for Infectious Disease"/>
            <person name="Wu L."/>
            <person name="Ma J."/>
        </authorList>
    </citation>
    <scope>NUCLEOTIDE SEQUENCE [LARGE SCALE GENOMIC DNA]</scope>
    <source>
        <strain evidence="11">CGMCC 1.15923</strain>
    </source>
</reference>
<sequence>MKAKLLVALLCYLPWLGMAEAANRYVSDNVYAYLHAGPSNKFRILGTINAGEPVVQLDRDAQTKYVQIRDADGRTGWIDGQFMQNNESFRSKLPALEAELEHTKQLLGTADERHQQDIRDKSTRLTQQEQELTQVSEQLNELRQQHAQLESENQRLTSLMDDKEHRMRLDWLLNGGLVAGAGILFGIFLPMVPLRRKRNNGRWMN</sequence>
<name>A0ABQ1IFS1_9GAMM</name>
<evidence type="ECO:0000256" key="3">
    <source>
        <dbReference type="ARBA" id="ARBA00022729"/>
    </source>
</evidence>
<evidence type="ECO:0000313" key="10">
    <source>
        <dbReference type="EMBL" id="GGB35262.1"/>
    </source>
</evidence>
<feature type="signal peptide" evidence="8">
    <location>
        <begin position="1"/>
        <end position="21"/>
    </location>
</feature>
<organism evidence="10 11">
    <name type="scientific">Oceanisphaera marina</name>
    <dbReference type="NCBI Taxonomy" id="2017550"/>
    <lineage>
        <taxon>Bacteria</taxon>
        <taxon>Pseudomonadati</taxon>
        <taxon>Pseudomonadota</taxon>
        <taxon>Gammaproteobacteria</taxon>
        <taxon>Aeromonadales</taxon>
        <taxon>Aeromonadaceae</taxon>
        <taxon>Oceanisphaera</taxon>
    </lineage>
</organism>
<dbReference type="PIRSF" id="PIRSF006158">
    <property type="entry name" value="UCP006158_SH3"/>
    <property type="match status" value="1"/>
</dbReference>
<evidence type="ECO:0000256" key="4">
    <source>
        <dbReference type="ARBA" id="ARBA00022989"/>
    </source>
</evidence>
<dbReference type="RefSeq" id="WP_188628556.1">
    <property type="nucleotide sequence ID" value="NZ_BMKE01000003.1"/>
</dbReference>